<dbReference type="Gene3D" id="3.60.20.10">
    <property type="entry name" value="Glutamine Phosphoribosylpyrophosphate, subunit 1, domain 1"/>
    <property type="match status" value="1"/>
</dbReference>
<dbReference type="GO" id="GO:0051603">
    <property type="term" value="P:proteolysis involved in protein catabolic process"/>
    <property type="evidence" value="ECO:0007669"/>
    <property type="project" value="InterPro"/>
</dbReference>
<evidence type="ECO:0000313" key="2">
    <source>
        <dbReference type="Proteomes" id="UP001177140"/>
    </source>
</evidence>
<evidence type="ECO:0000313" key="1">
    <source>
        <dbReference type="EMBL" id="MCL7033007.1"/>
    </source>
</evidence>
<dbReference type="SUPFAM" id="SSF56235">
    <property type="entry name" value="N-terminal nucleophile aminohydrolases (Ntn hydrolases)"/>
    <property type="match status" value="1"/>
</dbReference>
<name>A0AA41S4H1_PAPNU</name>
<keyword evidence="2" id="KW-1185">Reference proteome</keyword>
<sequence>MILSRLCDYAAAREILRQKSESCPDDDDWESFLNDLGRLLEDDSQWCSATTNSQIHPPVFLACKVSKFFEDESVQYQFATTLSEALTLKLAKLPVEYDGLDTGANEYFNSLSADAKVSLHVTRKSEELQLINNLRGGDSSTLALRAEVSNLLKSVDERSGYVSEGESDHHGTSIALKTNRFIILAADGKLTTTNISKALNLKADKVLGIGDMGVAITGCWKTLSNTVSMLRRWIRNHNDKGLVRPTVPEFASFMEERLSPCREKSGIIFAAFDQLEDGLFVPCISFVDEEGGRIDVDKAFFCAGTGESHAKRILEAGNVHMDMSLDEAINLVERALVYANRYDGCTGGWASIYVIEVGKPARALPREHICTTLWRRHHLSFPISPFDGAW</sequence>
<dbReference type="GO" id="GO:0005839">
    <property type="term" value="C:proteasome core complex"/>
    <property type="evidence" value="ECO:0007669"/>
    <property type="project" value="InterPro"/>
</dbReference>
<proteinExistence type="predicted"/>
<dbReference type="Proteomes" id="UP001177140">
    <property type="component" value="Unassembled WGS sequence"/>
</dbReference>
<protein>
    <submittedName>
        <fullName evidence="1">Uncharacterized protein</fullName>
    </submittedName>
</protein>
<dbReference type="Pfam" id="PF00227">
    <property type="entry name" value="Proteasome"/>
    <property type="match status" value="1"/>
</dbReference>
<dbReference type="EMBL" id="JAJJMA010129543">
    <property type="protein sequence ID" value="MCL7033007.1"/>
    <property type="molecule type" value="Genomic_DNA"/>
</dbReference>
<reference evidence="1" key="1">
    <citation type="submission" date="2022-03" db="EMBL/GenBank/DDBJ databases">
        <title>A functionally conserved STORR gene fusion in Papaver species that diverged 16.8 million years ago.</title>
        <authorList>
            <person name="Catania T."/>
        </authorList>
    </citation>
    <scope>NUCLEOTIDE SEQUENCE</scope>
    <source>
        <strain evidence="1">S-191538</strain>
    </source>
</reference>
<accession>A0AA41S4H1</accession>
<dbReference type="InterPro" id="IPR029055">
    <property type="entry name" value="Ntn_hydrolases_N"/>
</dbReference>
<gene>
    <name evidence="1" type="ORF">MKW94_021094</name>
</gene>
<comment type="caution">
    <text evidence="1">The sequence shown here is derived from an EMBL/GenBank/DDBJ whole genome shotgun (WGS) entry which is preliminary data.</text>
</comment>
<dbReference type="AlphaFoldDB" id="A0AA41S4H1"/>
<organism evidence="1 2">
    <name type="scientific">Papaver nudicaule</name>
    <name type="common">Iceland poppy</name>
    <dbReference type="NCBI Taxonomy" id="74823"/>
    <lineage>
        <taxon>Eukaryota</taxon>
        <taxon>Viridiplantae</taxon>
        <taxon>Streptophyta</taxon>
        <taxon>Embryophyta</taxon>
        <taxon>Tracheophyta</taxon>
        <taxon>Spermatophyta</taxon>
        <taxon>Magnoliopsida</taxon>
        <taxon>Ranunculales</taxon>
        <taxon>Papaveraceae</taxon>
        <taxon>Papaveroideae</taxon>
        <taxon>Papaver</taxon>
    </lineage>
</organism>
<dbReference type="InterPro" id="IPR001353">
    <property type="entry name" value="Proteasome_sua/b"/>
</dbReference>